<gene>
    <name evidence="5" type="ORF">NRE15_14040</name>
</gene>
<keyword evidence="5" id="KW-0012">Acyltransferase</keyword>
<protein>
    <submittedName>
        <fullName evidence="5">Hydroxymethylglutaryl-CoA synthase</fullName>
        <ecNumber evidence="5">2.3.3.10</ecNumber>
    </submittedName>
</protein>
<dbReference type="Gene3D" id="3.40.47.10">
    <property type="match status" value="1"/>
</dbReference>
<keyword evidence="2 5" id="KW-0808">Transferase</keyword>
<dbReference type="EMBL" id="CP102453">
    <property type="protein sequence ID" value="UUX33984.1"/>
    <property type="molecule type" value="Genomic_DNA"/>
</dbReference>
<dbReference type="InterPro" id="IPR013528">
    <property type="entry name" value="HMG_CoA_synth_N"/>
</dbReference>
<dbReference type="InterPro" id="IPR011554">
    <property type="entry name" value="HMG_CoA_synthase_prok"/>
</dbReference>
<dbReference type="Pfam" id="PF08540">
    <property type="entry name" value="HMG_CoA_synt_C"/>
    <property type="match status" value="1"/>
</dbReference>
<reference evidence="5 6" key="1">
    <citation type="submission" date="2022-08" db="EMBL/GenBank/DDBJ databases">
        <title>Aerococcaceae sp. nov isolated from spoiled eye mask.</title>
        <authorList>
            <person name="Zhou G."/>
            <person name="Xie X.-B."/>
            <person name="Shi Q.-S."/>
            <person name="Wang Y.-S."/>
            <person name="Wen X."/>
            <person name="Peng H."/>
            <person name="Yang X.-J."/>
            <person name="Tao H.-B."/>
            <person name="Huang X.-M."/>
        </authorList>
    </citation>
    <scope>NUCLEOTIDE SEQUENCE [LARGE SCALE GENOMIC DNA]</scope>
    <source>
        <strain evidence="6">DM20194951</strain>
    </source>
</reference>
<evidence type="ECO:0000256" key="1">
    <source>
        <dbReference type="ARBA" id="ARBA00007061"/>
    </source>
</evidence>
<dbReference type="PANTHER" id="PTHR43323">
    <property type="entry name" value="3-HYDROXY-3-METHYLGLUTARYL COENZYME A SYNTHASE"/>
    <property type="match status" value="1"/>
</dbReference>
<feature type="domain" description="Hydroxymethylglutaryl-coenzyme A synthase N-terminal" evidence="3">
    <location>
        <begin position="4"/>
        <end position="167"/>
    </location>
</feature>
<accession>A0ABY5P5G6</accession>
<evidence type="ECO:0000313" key="6">
    <source>
        <dbReference type="Proteomes" id="UP001315967"/>
    </source>
</evidence>
<dbReference type="RefSeq" id="WP_313793486.1">
    <property type="nucleotide sequence ID" value="NZ_CP102453.1"/>
</dbReference>
<dbReference type="EC" id="2.3.3.10" evidence="5"/>
<keyword evidence="6" id="KW-1185">Reference proteome</keyword>
<dbReference type="InterPro" id="IPR016039">
    <property type="entry name" value="Thiolase-like"/>
</dbReference>
<dbReference type="PANTHER" id="PTHR43323:SF2">
    <property type="entry name" value="HYDROXYMETHYLGLUTARYL-COA SYNTHASE"/>
    <property type="match status" value="1"/>
</dbReference>
<dbReference type="InterPro" id="IPR013746">
    <property type="entry name" value="HMG_CoA_synt_C_dom"/>
</dbReference>
<evidence type="ECO:0000313" key="5">
    <source>
        <dbReference type="EMBL" id="UUX33984.1"/>
    </source>
</evidence>
<sequence length="399" mass="44495">MSMSVGIDKIGLYIPQHYVDTEDLANARGVDPAKYLVGIGQEKMAIPLLEQDIIALAANAAKQILSPEDLEEIDQIIFATESSFDFSKASAIYLHDLLNIQPYAKSYEIKQACYGMTAGIQSACDYVQLRPQRKVLVVSADIARYGLNSSGEVTQGAGAVALLITANPRILAIQQESISVTSNQFDFWRPHYSDVALVDGHYSTQLYQELYVQVMERLELTNPTYLQTIKAMVFHLPFTKMGLKALNSYAQSESTHFDLEKKAALLNQWQAIYPATTVLNRQVGNLYTGSLYLSLISLLMFAEELTSGDVIGLFSYGSGAVAELITGIIQPQYLEMLNTNQIQAHFDRRTKLTIAEYEAIFNETLASNEEVLNVSDGTPGEGFYLKKIDAHRRYYDYKP</sequence>
<dbReference type="CDD" id="cd00827">
    <property type="entry name" value="init_cond_enzymes"/>
    <property type="match status" value="1"/>
</dbReference>
<name>A0ABY5P5G6_9LACT</name>
<dbReference type="Proteomes" id="UP001315967">
    <property type="component" value="Chromosome"/>
</dbReference>
<evidence type="ECO:0000259" key="3">
    <source>
        <dbReference type="Pfam" id="PF01154"/>
    </source>
</evidence>
<evidence type="ECO:0000256" key="2">
    <source>
        <dbReference type="ARBA" id="ARBA00022679"/>
    </source>
</evidence>
<evidence type="ECO:0000259" key="4">
    <source>
        <dbReference type="Pfam" id="PF08540"/>
    </source>
</evidence>
<organism evidence="5 6">
    <name type="scientific">Fundicoccus culcitae</name>
    <dbReference type="NCBI Taxonomy" id="2969821"/>
    <lineage>
        <taxon>Bacteria</taxon>
        <taxon>Bacillati</taxon>
        <taxon>Bacillota</taxon>
        <taxon>Bacilli</taxon>
        <taxon>Lactobacillales</taxon>
        <taxon>Aerococcaceae</taxon>
        <taxon>Fundicoccus</taxon>
    </lineage>
</organism>
<feature type="domain" description="Hydroxymethylglutaryl-coenzyme A synthase C-terminal" evidence="4">
    <location>
        <begin position="269"/>
        <end position="398"/>
    </location>
</feature>
<dbReference type="NCBIfam" id="TIGR01835">
    <property type="entry name" value="HMG-CoA-S_prok"/>
    <property type="match status" value="1"/>
</dbReference>
<dbReference type="SUPFAM" id="SSF53901">
    <property type="entry name" value="Thiolase-like"/>
    <property type="match status" value="2"/>
</dbReference>
<proteinExistence type="inferred from homology"/>
<comment type="similarity">
    <text evidence="1">Belongs to the thiolase-like superfamily. HMG-CoA synthase family.</text>
</comment>
<dbReference type="GO" id="GO:0004421">
    <property type="term" value="F:hydroxymethylglutaryl-CoA synthase activity"/>
    <property type="evidence" value="ECO:0007669"/>
    <property type="project" value="UniProtKB-EC"/>
</dbReference>
<dbReference type="Pfam" id="PF01154">
    <property type="entry name" value="HMG_CoA_synt_N"/>
    <property type="match status" value="1"/>
</dbReference>